<dbReference type="Proteomes" id="UP000752012">
    <property type="component" value="Unassembled WGS sequence"/>
</dbReference>
<dbReference type="AlphaFoldDB" id="A0A969PPQ4"/>
<comment type="caution">
    <text evidence="8">The sequence shown here is derived from an EMBL/GenBank/DDBJ whole genome shotgun (WGS) entry which is preliminary data.</text>
</comment>
<dbReference type="Gene3D" id="3.30.950.10">
    <property type="entry name" value="Methyltransferase, Cobalt-precorrin-4 Transmethylase, Domain 2"/>
    <property type="match status" value="1"/>
</dbReference>
<dbReference type="InterPro" id="IPR014776">
    <property type="entry name" value="4pyrrole_Mease_sub2"/>
</dbReference>
<dbReference type="EMBL" id="JAATHJ010000016">
    <property type="protein sequence ID" value="NJP38120.1"/>
    <property type="molecule type" value="Genomic_DNA"/>
</dbReference>
<comment type="similarity">
    <text evidence="6">Belongs to the precorrin methyltransferase family.</text>
</comment>
<dbReference type="PROSITE" id="PS00840">
    <property type="entry name" value="SUMT_2"/>
    <property type="match status" value="1"/>
</dbReference>
<feature type="domain" description="Tetrapyrrole methylase" evidence="7">
    <location>
        <begin position="8"/>
        <end position="212"/>
    </location>
</feature>
<dbReference type="CDD" id="cd11642">
    <property type="entry name" value="SUMT"/>
    <property type="match status" value="1"/>
</dbReference>
<evidence type="ECO:0000256" key="6">
    <source>
        <dbReference type="RuleBase" id="RU003960"/>
    </source>
</evidence>
<dbReference type="FunFam" id="3.40.1010.10:FF:000001">
    <property type="entry name" value="Siroheme synthase"/>
    <property type="match status" value="1"/>
</dbReference>
<evidence type="ECO:0000313" key="8">
    <source>
        <dbReference type="EMBL" id="NJP38120.1"/>
    </source>
</evidence>
<protein>
    <recommendedName>
        <fullName evidence="1">uroporphyrinogen-III C-methyltransferase</fullName>
        <ecNumber evidence="1">2.1.1.107</ecNumber>
    </recommendedName>
</protein>
<dbReference type="GO" id="GO:0019354">
    <property type="term" value="P:siroheme biosynthetic process"/>
    <property type="evidence" value="ECO:0007669"/>
    <property type="project" value="InterPro"/>
</dbReference>
<dbReference type="RefSeq" id="WP_168007301.1">
    <property type="nucleotide sequence ID" value="NZ_JAATHJ010000016.1"/>
</dbReference>
<evidence type="ECO:0000256" key="1">
    <source>
        <dbReference type="ARBA" id="ARBA00012162"/>
    </source>
</evidence>
<dbReference type="InterPro" id="IPR014777">
    <property type="entry name" value="4pyrrole_Mease_sub1"/>
</dbReference>
<dbReference type="EC" id="2.1.1.107" evidence="1"/>
<accession>A0A969PPQ4</accession>
<dbReference type="InterPro" id="IPR035996">
    <property type="entry name" value="4pyrrol_Methylase_sf"/>
</dbReference>
<gene>
    <name evidence="8" type="primary">cobA</name>
    <name evidence="8" type="ORF">HCN83_11050</name>
</gene>
<evidence type="ECO:0000256" key="3">
    <source>
        <dbReference type="ARBA" id="ARBA00022679"/>
    </source>
</evidence>
<dbReference type="InterPro" id="IPR050161">
    <property type="entry name" value="Siro_Cobalamin_biosynth"/>
</dbReference>
<sequence>MYPVKLTGAGPGDPDLITVKGLRAIQEADVIYYDRLVSRELLKESSPNAALVYCGKKPGGYAVSQEDINAMLVRSALSGKRVTRLKGGDPFIFGRGGEEAIALKEAGLSFEVIPGITSGAAVPASAGIPVTHRHVSSSVGIIAGVTKLDDDAYWHHTANSMDTLCIYMGGGNINLICEKLIQAGKPADMPAAVISNGTTADEVVVTAPLHAIAEEAAEAPQPAMIVIGEVVGLMSRLNGSLREEVVS</sequence>
<evidence type="ECO:0000259" key="7">
    <source>
        <dbReference type="Pfam" id="PF00590"/>
    </source>
</evidence>
<dbReference type="NCBIfam" id="NF004790">
    <property type="entry name" value="PRK06136.1"/>
    <property type="match status" value="1"/>
</dbReference>
<name>A0A969PPQ4_9BACI</name>
<dbReference type="Gene3D" id="3.40.1010.10">
    <property type="entry name" value="Cobalt-precorrin-4 Transmethylase, Domain 1"/>
    <property type="match status" value="1"/>
</dbReference>
<evidence type="ECO:0000256" key="2">
    <source>
        <dbReference type="ARBA" id="ARBA00022603"/>
    </source>
</evidence>
<dbReference type="PANTHER" id="PTHR45790:SF3">
    <property type="entry name" value="S-ADENOSYL-L-METHIONINE-DEPENDENT UROPORPHYRINOGEN III METHYLTRANSFERASE, CHLOROPLASTIC"/>
    <property type="match status" value="1"/>
</dbReference>
<dbReference type="SUPFAM" id="SSF53790">
    <property type="entry name" value="Tetrapyrrole methylase"/>
    <property type="match status" value="1"/>
</dbReference>
<organism evidence="8 9">
    <name type="scientific">Alkalicoccus luteus</name>
    <dbReference type="NCBI Taxonomy" id="1237094"/>
    <lineage>
        <taxon>Bacteria</taxon>
        <taxon>Bacillati</taxon>
        <taxon>Bacillota</taxon>
        <taxon>Bacilli</taxon>
        <taxon>Bacillales</taxon>
        <taxon>Bacillaceae</taxon>
        <taxon>Alkalicoccus</taxon>
    </lineage>
</organism>
<dbReference type="InterPro" id="IPR006366">
    <property type="entry name" value="CobA/CysG_C"/>
</dbReference>
<keyword evidence="5" id="KW-0627">Porphyrin biosynthesis</keyword>
<evidence type="ECO:0000313" key="9">
    <source>
        <dbReference type="Proteomes" id="UP000752012"/>
    </source>
</evidence>
<dbReference type="Pfam" id="PF00590">
    <property type="entry name" value="TP_methylase"/>
    <property type="match status" value="1"/>
</dbReference>
<dbReference type="GO" id="GO:0032259">
    <property type="term" value="P:methylation"/>
    <property type="evidence" value="ECO:0007669"/>
    <property type="project" value="UniProtKB-KW"/>
</dbReference>
<reference evidence="8 9" key="1">
    <citation type="submission" date="2020-03" db="EMBL/GenBank/DDBJ databases">
        <title>Assessment of the enzymatic potential of alkaline-tolerant lipase obtained from Bacillus luteus H11 (technogenic soil) for the bioremediation of saline soils contaminated with petroleum substances.</title>
        <authorList>
            <person name="Kalwasinska A."/>
        </authorList>
    </citation>
    <scope>NUCLEOTIDE SEQUENCE [LARGE SCALE GENOMIC DNA]</scope>
    <source>
        <strain evidence="8 9">H11</strain>
    </source>
</reference>
<dbReference type="NCBIfam" id="TIGR01469">
    <property type="entry name" value="cobA_cysG_Cterm"/>
    <property type="match status" value="1"/>
</dbReference>
<evidence type="ECO:0000256" key="5">
    <source>
        <dbReference type="ARBA" id="ARBA00023244"/>
    </source>
</evidence>
<keyword evidence="2 6" id="KW-0489">Methyltransferase</keyword>
<dbReference type="InterPro" id="IPR003043">
    <property type="entry name" value="Uropor_MeTrfase_CS"/>
</dbReference>
<evidence type="ECO:0000256" key="4">
    <source>
        <dbReference type="ARBA" id="ARBA00022691"/>
    </source>
</evidence>
<dbReference type="PANTHER" id="PTHR45790">
    <property type="entry name" value="SIROHEME SYNTHASE-RELATED"/>
    <property type="match status" value="1"/>
</dbReference>
<keyword evidence="9" id="KW-1185">Reference proteome</keyword>
<proteinExistence type="inferred from homology"/>
<dbReference type="GO" id="GO:0004851">
    <property type="term" value="F:uroporphyrin-III C-methyltransferase activity"/>
    <property type="evidence" value="ECO:0007669"/>
    <property type="project" value="UniProtKB-EC"/>
</dbReference>
<keyword evidence="4" id="KW-0949">S-adenosyl-L-methionine</keyword>
<keyword evidence="3 6" id="KW-0808">Transferase</keyword>
<dbReference type="InterPro" id="IPR000878">
    <property type="entry name" value="4pyrrol_Mease"/>
</dbReference>